<organism evidence="6 7">
    <name type="scientific">Clostridium beijerinckii</name>
    <name type="common">Clostridium MP</name>
    <dbReference type="NCBI Taxonomy" id="1520"/>
    <lineage>
        <taxon>Bacteria</taxon>
        <taxon>Bacillati</taxon>
        <taxon>Bacillota</taxon>
        <taxon>Clostridia</taxon>
        <taxon>Eubacteriales</taxon>
        <taxon>Clostridiaceae</taxon>
        <taxon>Clostridium</taxon>
    </lineage>
</organism>
<dbReference type="RefSeq" id="WP_041897804.1">
    <property type="nucleotide sequence ID" value="NZ_CP010086.2"/>
</dbReference>
<evidence type="ECO:0000256" key="4">
    <source>
        <dbReference type="ARBA" id="ARBA00023239"/>
    </source>
</evidence>
<dbReference type="PANTHER" id="PTHR30246">
    <property type="entry name" value="2-KETO-3-DEOXY-6-PHOSPHOGLUCONATE ALDOLASE"/>
    <property type="match status" value="1"/>
</dbReference>
<dbReference type="Gene3D" id="3.20.20.70">
    <property type="entry name" value="Aldolase class I"/>
    <property type="match status" value="1"/>
</dbReference>
<dbReference type="AlphaFoldDB" id="A0A0B5QDB3"/>
<evidence type="ECO:0000313" key="6">
    <source>
        <dbReference type="EMBL" id="AJH00180.1"/>
    </source>
</evidence>
<dbReference type="InterPro" id="IPR031338">
    <property type="entry name" value="KDPG/KHG_AS_2"/>
</dbReference>
<dbReference type="PANTHER" id="PTHR30246:SF1">
    <property type="entry name" value="2-DEHYDRO-3-DEOXY-6-PHOSPHOGALACTONATE ALDOLASE-RELATED"/>
    <property type="match status" value="1"/>
</dbReference>
<dbReference type="OrthoDB" id="9802667at2"/>
<evidence type="ECO:0000256" key="5">
    <source>
        <dbReference type="ARBA" id="ARBA00023277"/>
    </source>
</evidence>
<dbReference type="Pfam" id="PF01081">
    <property type="entry name" value="Aldolase"/>
    <property type="match status" value="1"/>
</dbReference>
<comment type="pathway">
    <text evidence="1">Carbohydrate acid metabolism.</text>
</comment>
<dbReference type="Proteomes" id="UP000031866">
    <property type="component" value="Chromosome"/>
</dbReference>
<evidence type="ECO:0000313" key="7">
    <source>
        <dbReference type="Proteomes" id="UP000031866"/>
    </source>
</evidence>
<comment type="subunit">
    <text evidence="3">Homotrimer.</text>
</comment>
<reference evidence="7" key="1">
    <citation type="submission" date="2014-12" db="EMBL/GenBank/DDBJ databases">
        <title>Genome sequence of Clostridium beijerinckii strain 59B.</title>
        <authorList>
            <person name="Little G.T."/>
            <person name="Minton N.P."/>
        </authorList>
    </citation>
    <scope>NUCLEOTIDE SEQUENCE [LARGE SCALE GENOMIC DNA]</scope>
    <source>
        <strain evidence="7">59B</strain>
    </source>
</reference>
<evidence type="ECO:0000256" key="3">
    <source>
        <dbReference type="ARBA" id="ARBA00011233"/>
    </source>
</evidence>
<dbReference type="NCBIfam" id="NF005119">
    <property type="entry name" value="PRK06552.1"/>
    <property type="match status" value="1"/>
</dbReference>
<sequence>MFNKIENLKKINDTGILLVIRLDDEQEALKVAEAAIDGGILALEITMSVPNALGIIKTLSEKYKEKGVVIGAGTILDAETARAAILAGATMLVSPQLNPDMIKMANRYQAVSISGAFTPTEILETLEAGADIVKLFPAEFLGPAYVKTVKAPLSQTPILPMGGITPENAKEWFNAGASCLGIGSFITKAAQKDGDYTKVTEAAKLFLKVAKESRLGN</sequence>
<dbReference type="CDD" id="cd00452">
    <property type="entry name" value="KDPG_aldolase"/>
    <property type="match status" value="1"/>
</dbReference>
<protein>
    <submittedName>
        <fullName evidence="6">Uncharacterized protein</fullName>
    </submittedName>
</protein>
<evidence type="ECO:0000256" key="1">
    <source>
        <dbReference type="ARBA" id="ARBA00004761"/>
    </source>
</evidence>
<accession>A0A0B5QDB3</accession>
<dbReference type="GO" id="GO:0016829">
    <property type="term" value="F:lyase activity"/>
    <property type="evidence" value="ECO:0007669"/>
    <property type="project" value="UniProtKB-KW"/>
</dbReference>
<gene>
    <name evidence="6" type="ORF">LF65_03623</name>
</gene>
<dbReference type="InterPro" id="IPR000887">
    <property type="entry name" value="Aldlse_KDPG_KHG"/>
</dbReference>
<dbReference type="KEGG" id="cbei:LF65_03623"/>
<keyword evidence="4" id="KW-0456">Lyase</keyword>
<dbReference type="EMBL" id="CP010086">
    <property type="protein sequence ID" value="AJH00180.1"/>
    <property type="molecule type" value="Genomic_DNA"/>
</dbReference>
<dbReference type="STRING" id="1520.LF65_03623"/>
<comment type="similarity">
    <text evidence="2">Belongs to the KHG/KDPG aldolase family.</text>
</comment>
<keyword evidence="5" id="KW-0119">Carbohydrate metabolism</keyword>
<dbReference type="PROSITE" id="PS00160">
    <property type="entry name" value="ALDOLASE_KDPG_KHG_2"/>
    <property type="match status" value="1"/>
</dbReference>
<dbReference type="InterPro" id="IPR013785">
    <property type="entry name" value="Aldolase_TIM"/>
</dbReference>
<dbReference type="SUPFAM" id="SSF51569">
    <property type="entry name" value="Aldolase"/>
    <property type="match status" value="1"/>
</dbReference>
<proteinExistence type="inferred from homology"/>
<evidence type="ECO:0000256" key="2">
    <source>
        <dbReference type="ARBA" id="ARBA00006906"/>
    </source>
</evidence>
<name>A0A0B5QDB3_CLOBE</name>
<dbReference type="NCBIfam" id="TIGR01182">
    <property type="entry name" value="eda"/>
    <property type="match status" value="1"/>
</dbReference>